<evidence type="ECO:0000259" key="4">
    <source>
        <dbReference type="Pfam" id="PF23647"/>
    </source>
</evidence>
<gene>
    <name evidence="5" type="ORF">Bhyg_08710</name>
</gene>
<dbReference type="Pfam" id="PF23643">
    <property type="entry name" value="TRAPPC13_C"/>
    <property type="match status" value="1"/>
</dbReference>
<protein>
    <submittedName>
        <fullName evidence="5">Trafficking protein particle complex subunit 13 like</fullName>
    </submittedName>
</protein>
<evidence type="ECO:0000259" key="3">
    <source>
        <dbReference type="Pfam" id="PF23643"/>
    </source>
</evidence>
<organism evidence="5 6">
    <name type="scientific">Pseudolycoriella hygida</name>
    <dbReference type="NCBI Taxonomy" id="35572"/>
    <lineage>
        <taxon>Eukaryota</taxon>
        <taxon>Metazoa</taxon>
        <taxon>Ecdysozoa</taxon>
        <taxon>Arthropoda</taxon>
        <taxon>Hexapoda</taxon>
        <taxon>Insecta</taxon>
        <taxon>Pterygota</taxon>
        <taxon>Neoptera</taxon>
        <taxon>Endopterygota</taxon>
        <taxon>Diptera</taxon>
        <taxon>Nematocera</taxon>
        <taxon>Sciaroidea</taxon>
        <taxon>Sciaridae</taxon>
        <taxon>Pseudolycoriella</taxon>
    </lineage>
</organism>
<reference evidence="5" key="1">
    <citation type="submission" date="2022-07" db="EMBL/GenBank/DDBJ databases">
        <authorList>
            <person name="Trinca V."/>
            <person name="Uliana J.V.C."/>
            <person name="Torres T.T."/>
            <person name="Ward R.J."/>
            <person name="Monesi N."/>
        </authorList>
    </citation>
    <scope>NUCLEOTIDE SEQUENCE</scope>
    <source>
        <strain evidence="5">HSMRA1968</strain>
        <tissue evidence="5">Whole embryos</tissue>
    </source>
</reference>
<sequence>MRLTRPTLINPTVVTSEISDLPQDLFTKILENDITSVRGTETINAGQFMLLPQSFGNIYLGETFSSYICVHNCTTSPVQSVSVKADLQSDKNRINLPINVNKSSPVVLNPDDTLDDVIHHEVKEVGIHILVCEVHYTAPSGLQESFRKFFKFQVLKPLDVKTKFYNAETDEVYLEAQIENITAGPICLESVELESSDSYTVHSLNTLPNGESVFKSRNMLEPHNSCQFLYCIKPIPSLANDPRALKQANNIGKLDIIWRSNLGERGRLQTSQLQRSSVEHGDLRLTVIEANNTVKIGEPFNFTCRVTNTSERSMDLQLSLNTKTKLGCSYTGATEFMLGTIESEKSKDFKLTVCPVRLGLITIAQLQLTDVFLKRTYEFDDFVQVFVVDQDGEQFEFNKFVQYGMEKIAMSYFNKNNLSNVMTNFSNEKRNGASCK</sequence>
<dbReference type="GO" id="GO:1990072">
    <property type="term" value="C:TRAPPIII protein complex"/>
    <property type="evidence" value="ECO:0007669"/>
    <property type="project" value="TreeGrafter"/>
</dbReference>
<dbReference type="OrthoDB" id="10250284at2759"/>
<dbReference type="Pfam" id="PF23647">
    <property type="entry name" value="TRAPPC13_M"/>
    <property type="match status" value="1"/>
</dbReference>
<dbReference type="InterPro" id="IPR055428">
    <property type="entry name" value="TRAPPC13_C"/>
</dbReference>
<dbReference type="InterPro" id="IPR055427">
    <property type="entry name" value="TRAPPC13_N"/>
</dbReference>
<dbReference type="AlphaFoldDB" id="A0A9Q0N5A0"/>
<feature type="domain" description="Trafficking protein particle complex subunit 13 C-terminal" evidence="3">
    <location>
        <begin position="292"/>
        <end position="387"/>
    </location>
</feature>
<feature type="non-terminal residue" evidence="5">
    <location>
        <position position="436"/>
    </location>
</feature>
<evidence type="ECO:0000256" key="1">
    <source>
        <dbReference type="ARBA" id="ARBA00010785"/>
    </source>
</evidence>
<dbReference type="PANTHER" id="PTHR13134:SF3">
    <property type="entry name" value="TRAFFICKING PROTEIN PARTICLE COMPLEX SUBUNIT 13"/>
    <property type="match status" value="1"/>
</dbReference>
<comment type="caution">
    <text evidence="5">The sequence shown here is derived from an EMBL/GenBank/DDBJ whole genome shotgun (WGS) entry which is preliminary data.</text>
</comment>
<feature type="domain" description="Trafficking protein particle complex subunit 13 middle" evidence="4">
    <location>
        <begin position="158"/>
        <end position="276"/>
    </location>
</feature>
<dbReference type="EMBL" id="WJQU01000002">
    <property type="protein sequence ID" value="KAJ6643745.1"/>
    <property type="molecule type" value="Genomic_DNA"/>
</dbReference>
<proteinExistence type="inferred from homology"/>
<evidence type="ECO:0000313" key="6">
    <source>
        <dbReference type="Proteomes" id="UP001151699"/>
    </source>
</evidence>
<dbReference type="InterPro" id="IPR010378">
    <property type="entry name" value="TRAPPC13"/>
</dbReference>
<evidence type="ECO:0000259" key="2">
    <source>
        <dbReference type="Pfam" id="PF06159"/>
    </source>
</evidence>
<accession>A0A9Q0N5A0</accession>
<evidence type="ECO:0000313" key="5">
    <source>
        <dbReference type="EMBL" id="KAJ6643745.1"/>
    </source>
</evidence>
<name>A0A9Q0N5A0_9DIPT</name>
<dbReference type="PANTHER" id="PTHR13134">
    <property type="entry name" value="TRAFFICKING PROTEIN PARTICLE COMPLEX SUBUNIT 13"/>
    <property type="match status" value="1"/>
</dbReference>
<dbReference type="InterPro" id="IPR055429">
    <property type="entry name" value="TRAPPC13_M"/>
</dbReference>
<keyword evidence="6" id="KW-1185">Reference proteome</keyword>
<dbReference type="Pfam" id="PF06159">
    <property type="entry name" value="TRAPPC13_N"/>
    <property type="match status" value="1"/>
</dbReference>
<dbReference type="Proteomes" id="UP001151699">
    <property type="component" value="Chromosome B"/>
</dbReference>
<feature type="domain" description="Trafficking protein particle complex subunit 13 N-terminal" evidence="2">
    <location>
        <begin position="1"/>
        <end position="154"/>
    </location>
</feature>
<comment type="similarity">
    <text evidence="1">Belongs to the TRAPPC13 family.</text>
</comment>